<sequence length="330" mass="36586">MRRTLLLGIAAAVMFLGLACGQKATDTEGNGAALESASGENEAVLGDEGLTEALEESQGEEAVLQKNDWSAQAPISIVAENPGHGYYFNGEASGESAQALKLEQVFEKPNTIIDTEEWFAENGIEKSFYDVFDINQDTPGNLPEGIPLVEENGLSVVGADFDEDWVYVVYGEGYWEGYVLKIFDRESLAPAGTVDFTAYRYVDDTASFEQRLWWARIQDGVIYASFGHGTYSANAPFHAYIVAVELDSGSVLWKSEPLVPNAYNFEIIGDILISGYGFTQEDDYLYQLDIGTGKIVEQLPVKSKPDYIIRKGDVLYVRTYDTDYRFHIED</sequence>
<dbReference type="InterPro" id="IPR011047">
    <property type="entry name" value="Quinoprotein_ADH-like_sf"/>
</dbReference>
<evidence type="ECO:0008006" key="4">
    <source>
        <dbReference type="Google" id="ProtNLM"/>
    </source>
</evidence>
<dbReference type="Gene3D" id="2.130.10.10">
    <property type="entry name" value="YVTN repeat-like/Quinoprotein amine dehydrogenase"/>
    <property type="match status" value="1"/>
</dbReference>
<evidence type="ECO:0000313" key="2">
    <source>
        <dbReference type="EMBL" id="MSS91255.1"/>
    </source>
</evidence>
<name>A0A6N7WNA1_9FIRM</name>
<feature type="signal peptide" evidence="1">
    <location>
        <begin position="1"/>
        <end position="24"/>
    </location>
</feature>
<dbReference type="GeneID" id="86056141"/>
<dbReference type="Proteomes" id="UP000436047">
    <property type="component" value="Unassembled WGS sequence"/>
</dbReference>
<dbReference type="InterPro" id="IPR015943">
    <property type="entry name" value="WD40/YVTN_repeat-like_dom_sf"/>
</dbReference>
<proteinExistence type="predicted"/>
<accession>A0A6N7WNA1</accession>
<comment type="caution">
    <text evidence="2">The sequence shown here is derived from an EMBL/GenBank/DDBJ whole genome shotgun (WGS) entry which is preliminary data.</text>
</comment>
<dbReference type="EMBL" id="VUMI01000060">
    <property type="protein sequence ID" value="MSS91255.1"/>
    <property type="molecule type" value="Genomic_DNA"/>
</dbReference>
<reference evidence="2 3" key="1">
    <citation type="submission" date="2019-08" db="EMBL/GenBank/DDBJ databases">
        <title>In-depth cultivation of the pig gut microbiome towards novel bacterial diversity and tailored functional studies.</title>
        <authorList>
            <person name="Wylensek D."/>
            <person name="Hitch T.C.A."/>
            <person name="Clavel T."/>
        </authorList>
    </citation>
    <scope>NUCLEOTIDE SEQUENCE [LARGE SCALE GENOMIC DNA]</scope>
    <source>
        <strain evidence="2 3">WCA-389-WT-23B</strain>
    </source>
</reference>
<gene>
    <name evidence="2" type="ORF">FYJ45_24375</name>
</gene>
<keyword evidence="1" id="KW-0732">Signal</keyword>
<dbReference type="PROSITE" id="PS51257">
    <property type="entry name" value="PROKAR_LIPOPROTEIN"/>
    <property type="match status" value="1"/>
</dbReference>
<dbReference type="AlphaFoldDB" id="A0A6N7WNA1"/>
<keyword evidence="3" id="KW-1185">Reference proteome</keyword>
<evidence type="ECO:0000313" key="3">
    <source>
        <dbReference type="Proteomes" id="UP000436047"/>
    </source>
</evidence>
<organism evidence="2 3">
    <name type="scientific">Eisenbergiella porci</name>
    <dbReference type="NCBI Taxonomy" id="2652274"/>
    <lineage>
        <taxon>Bacteria</taxon>
        <taxon>Bacillati</taxon>
        <taxon>Bacillota</taxon>
        <taxon>Clostridia</taxon>
        <taxon>Lachnospirales</taxon>
        <taxon>Lachnospiraceae</taxon>
        <taxon>Eisenbergiella</taxon>
    </lineage>
</organism>
<feature type="chain" id="PRO_5026881059" description="PQQ-binding-like beta-propeller repeat protein" evidence="1">
    <location>
        <begin position="25"/>
        <end position="330"/>
    </location>
</feature>
<evidence type="ECO:0000256" key="1">
    <source>
        <dbReference type="SAM" id="SignalP"/>
    </source>
</evidence>
<dbReference type="RefSeq" id="WP_154467588.1">
    <property type="nucleotide sequence ID" value="NZ_JAXDZL010000156.1"/>
</dbReference>
<protein>
    <recommendedName>
        <fullName evidence="4">PQQ-binding-like beta-propeller repeat protein</fullName>
    </recommendedName>
</protein>
<dbReference type="SUPFAM" id="SSF50998">
    <property type="entry name" value="Quinoprotein alcohol dehydrogenase-like"/>
    <property type="match status" value="1"/>
</dbReference>